<proteinExistence type="predicted"/>
<evidence type="ECO:0000313" key="2">
    <source>
        <dbReference type="Proteomes" id="UP001140091"/>
    </source>
</evidence>
<name>A0A9W8JFF0_9AGAR</name>
<evidence type="ECO:0008006" key="3">
    <source>
        <dbReference type="Google" id="ProtNLM"/>
    </source>
</evidence>
<sequence>MPLHLLAPSLRRIKLSSSSEVHPLHGLLDDILLTVLTVTNKYRKELLQILLNGGGAGEMEEGMMWFALSHEQADEQEPWLNVQWRDQWLDRLERREVQIQILLYFLKLSLPPAPANSKPKGKRKRSASSEGSTEDYLEAFMDKLSMWQLLNSVQSTSMNSSAAKKEDERDWMQIFCEEVVEPEYVSSLCSMVL</sequence>
<gene>
    <name evidence="1" type="ORF">H1R20_g3549</name>
</gene>
<dbReference type="AlphaFoldDB" id="A0A9W8JFF0"/>
<dbReference type="Gene3D" id="1.20.58.2130">
    <property type="match status" value="1"/>
</dbReference>
<evidence type="ECO:0000313" key="1">
    <source>
        <dbReference type="EMBL" id="KAJ2933537.1"/>
    </source>
</evidence>
<protein>
    <recommendedName>
        <fullName evidence="3">DNA replication regulator Sld3 C-terminal domain-containing protein</fullName>
    </recommendedName>
</protein>
<organism evidence="1 2">
    <name type="scientific">Candolleomyces eurysporus</name>
    <dbReference type="NCBI Taxonomy" id="2828524"/>
    <lineage>
        <taxon>Eukaryota</taxon>
        <taxon>Fungi</taxon>
        <taxon>Dikarya</taxon>
        <taxon>Basidiomycota</taxon>
        <taxon>Agaricomycotina</taxon>
        <taxon>Agaricomycetes</taxon>
        <taxon>Agaricomycetidae</taxon>
        <taxon>Agaricales</taxon>
        <taxon>Agaricineae</taxon>
        <taxon>Psathyrellaceae</taxon>
        <taxon>Candolleomyces</taxon>
    </lineage>
</organism>
<accession>A0A9W8JFF0</accession>
<feature type="non-terminal residue" evidence="1">
    <location>
        <position position="193"/>
    </location>
</feature>
<dbReference type="Proteomes" id="UP001140091">
    <property type="component" value="Unassembled WGS sequence"/>
</dbReference>
<comment type="caution">
    <text evidence="1">The sequence shown here is derived from an EMBL/GenBank/DDBJ whole genome shotgun (WGS) entry which is preliminary data.</text>
</comment>
<dbReference type="EMBL" id="JANBPK010000740">
    <property type="protein sequence ID" value="KAJ2933537.1"/>
    <property type="molecule type" value="Genomic_DNA"/>
</dbReference>
<reference evidence="1" key="1">
    <citation type="submission" date="2022-06" db="EMBL/GenBank/DDBJ databases">
        <title>Genome Sequence of Candolleomyces eurysporus.</title>
        <authorList>
            <person name="Buettner E."/>
        </authorList>
    </citation>
    <scope>NUCLEOTIDE SEQUENCE</scope>
    <source>
        <strain evidence="1">VTCC 930004</strain>
    </source>
</reference>
<keyword evidence="2" id="KW-1185">Reference proteome</keyword>
<dbReference type="OrthoDB" id="3003917at2759"/>